<sequence>DRDKLFLSHVSRVARHVRAAGVRPVVWDDMFRNTPEDVVRQSGVASLIDVMVWEYRPSLSQHLDRAVWPKYARLFEGIWTATAFKGALSPRHMLPDAFYHLRNQRAWLEALHNNPIPLRGIVLTGWQRYDHFAALCELLPAGLPSLALGLAYLQHGHLEGELAV</sequence>
<dbReference type="AlphaFoldDB" id="A0A147B7K3"/>
<dbReference type="PANTHER" id="PTHR21040">
    <property type="entry name" value="BCDNA.GH04120"/>
    <property type="match status" value="1"/>
</dbReference>
<dbReference type="InterPro" id="IPR017853">
    <property type="entry name" value="GH"/>
</dbReference>
<organism evidence="1">
    <name type="scientific">Alectorobius mimon</name>
    <dbReference type="NCBI Taxonomy" id="360319"/>
    <lineage>
        <taxon>Eukaryota</taxon>
        <taxon>Metazoa</taxon>
        <taxon>Ecdysozoa</taxon>
        <taxon>Arthropoda</taxon>
        <taxon>Chelicerata</taxon>
        <taxon>Arachnida</taxon>
        <taxon>Acari</taxon>
        <taxon>Parasitiformes</taxon>
        <taxon>Ixodida</taxon>
        <taxon>Ixodoidea</taxon>
        <taxon>Argasidae</taxon>
        <taxon>Ornithodorinae</taxon>
        <taxon>Alectorobius</taxon>
    </lineage>
</organism>
<dbReference type="Gene3D" id="3.20.20.80">
    <property type="entry name" value="Glycosidases"/>
    <property type="match status" value="1"/>
</dbReference>
<dbReference type="GO" id="GO:0015929">
    <property type="term" value="F:hexosaminidase activity"/>
    <property type="evidence" value="ECO:0007669"/>
    <property type="project" value="InterPro"/>
</dbReference>
<evidence type="ECO:0000313" key="1">
    <source>
        <dbReference type="EMBL" id="JAR86392.1"/>
    </source>
</evidence>
<protein>
    <submittedName>
        <fullName evidence="1">Hexosaminidase d</fullName>
    </submittedName>
</protein>
<dbReference type="InterPro" id="IPR038901">
    <property type="entry name" value="HEXDC-like"/>
</dbReference>
<dbReference type="EMBL" id="GEIB01002095">
    <property type="protein sequence ID" value="JAR86392.1"/>
    <property type="molecule type" value="Transcribed_RNA"/>
</dbReference>
<reference evidence="1" key="1">
    <citation type="submission" date="2016-03" db="EMBL/GenBank/DDBJ databases">
        <title>Gut transcriptome analysis on engorged females of Ornithodoros mimon (Acari: Argasidae) and phylogenetic inferences of soft ticks.</title>
        <authorList>
            <person name="Landulfo G.A."/>
            <person name="Giovanni D."/>
            <person name="Carvalho E."/>
            <person name="Junqueira-de-Azevedo I."/>
            <person name="Patane J."/>
            <person name="Mendoca R."/>
            <person name="Barros-Battesti D."/>
        </authorList>
    </citation>
    <scope>NUCLEOTIDE SEQUENCE</scope>
    <source>
        <strain evidence="1">Females</strain>
        <tissue evidence="1">Gut</tissue>
    </source>
</reference>
<accession>A0A147B7K3</accession>
<dbReference type="PANTHER" id="PTHR21040:SF8">
    <property type="entry name" value="BCDNA.GH04120"/>
    <property type="match status" value="1"/>
</dbReference>
<feature type="non-terminal residue" evidence="1">
    <location>
        <position position="1"/>
    </location>
</feature>
<name>A0A147B7K3_9ACAR</name>
<dbReference type="SUPFAM" id="SSF51445">
    <property type="entry name" value="(Trans)glycosidases"/>
    <property type="match status" value="1"/>
</dbReference>
<feature type="non-terminal residue" evidence="1">
    <location>
        <position position="164"/>
    </location>
</feature>
<proteinExistence type="predicted"/>